<evidence type="ECO:0000256" key="3">
    <source>
        <dbReference type="ARBA" id="ARBA00022553"/>
    </source>
</evidence>
<keyword evidence="5" id="KW-1133">Transmembrane helix</keyword>
<dbReference type="GO" id="GO:0016020">
    <property type="term" value="C:membrane"/>
    <property type="evidence" value="ECO:0007669"/>
    <property type="project" value="TreeGrafter"/>
</dbReference>
<keyword evidence="7" id="KW-0325">Glycoprotein</keyword>
<evidence type="ECO:0000256" key="5">
    <source>
        <dbReference type="ARBA" id="ARBA00022989"/>
    </source>
</evidence>
<keyword evidence="13" id="KW-1185">Reference proteome</keyword>
<feature type="non-terminal residue" evidence="12">
    <location>
        <position position="486"/>
    </location>
</feature>
<comment type="caution">
    <text evidence="12">The sequence shown here is derived from an EMBL/GenBank/DDBJ whole genome shotgun (WGS) entry which is preliminary data.</text>
</comment>
<feature type="region of interest" description="Disordered" evidence="10">
    <location>
        <begin position="56"/>
        <end position="223"/>
    </location>
</feature>
<feature type="compositionally biased region" description="Basic and acidic residues" evidence="10">
    <location>
        <begin position="1"/>
        <end position="15"/>
    </location>
</feature>
<dbReference type="InterPro" id="IPR038599">
    <property type="entry name" value="LAP1C-like_C_sf"/>
</dbReference>
<dbReference type="GO" id="GO:0001671">
    <property type="term" value="F:ATPase activator activity"/>
    <property type="evidence" value="ECO:0007669"/>
    <property type="project" value="InterPro"/>
</dbReference>
<sequence length="486" mass="53190">EHQEPTQETPEHQEATQEALGHQVTSRWPETPCKPEEDSSVCGSAADGAETTLLGLAGPTVEEKGAQETEALLEESDKTREGVSERPLEKEDLDEAGLGHGGVDSKGGSPVHQETWEHQDTTGQCESLCKAEEDASSTGKARSSDREMTHLDVTGVEDVPRGLLAEKSSAATLPDWETEAPREQETQESGSQGTLRKRPKGDTAPDPETQSSLQNVTTQKTEQEKAKESLLWKGLIVVGLTVLGFCIFCFGSPTSSSQQPRKNPTVEAFLSQFDQLQHSFPGQSPDLWLRGGKFLKKHLNASQPTQPAIIILTAARSAEWTLRCLSARVADSYSAALHGSTVQIDGRDKAGLRSDQAKLEVDSELSSAFQAGGRAAVVHRFELLPAGATLIFYKYCDHESAAFKDVALLLTVLLEEDALESRISLKQVEERVRDFLWAKFTSTRTPSSYDRMDSDKLSGLWSRISHLVLPIHPVQTIEEWGCYAKP</sequence>
<evidence type="ECO:0000256" key="7">
    <source>
        <dbReference type="ARBA" id="ARBA00023180"/>
    </source>
</evidence>
<dbReference type="GO" id="GO:0061024">
    <property type="term" value="P:membrane organization"/>
    <property type="evidence" value="ECO:0007669"/>
    <property type="project" value="TreeGrafter"/>
</dbReference>
<evidence type="ECO:0000256" key="8">
    <source>
        <dbReference type="ARBA" id="ARBA00023242"/>
    </source>
</evidence>
<dbReference type="GO" id="GO:0005635">
    <property type="term" value="C:nuclear envelope"/>
    <property type="evidence" value="ECO:0007669"/>
    <property type="project" value="UniProtKB-SubCell"/>
</dbReference>
<feature type="domain" description="Torsin-1A-interacting protein 1/2 AAA+ activator" evidence="11">
    <location>
        <begin position="255"/>
        <end position="482"/>
    </location>
</feature>
<keyword evidence="4" id="KW-0812">Transmembrane</keyword>
<dbReference type="InterPro" id="IPR008662">
    <property type="entry name" value="TOIP1/2"/>
</dbReference>
<feature type="compositionally biased region" description="Polar residues" evidence="10">
    <location>
        <begin position="208"/>
        <end position="220"/>
    </location>
</feature>
<dbReference type="AlphaFoldDB" id="A0A7L4KRZ9"/>
<protein>
    <submittedName>
        <fullName evidence="12">TOIP2 protein</fullName>
    </submittedName>
</protein>
<dbReference type="PANTHER" id="PTHR18843:SF2">
    <property type="entry name" value="TORSIN-1A-INTERACTING PROTEIN 2"/>
    <property type="match status" value="1"/>
</dbReference>
<keyword evidence="6" id="KW-0472">Membrane</keyword>
<keyword evidence="8" id="KW-0539">Nucleus</keyword>
<dbReference type="Proteomes" id="UP000576729">
    <property type="component" value="Unassembled WGS sequence"/>
</dbReference>
<evidence type="ECO:0000256" key="6">
    <source>
        <dbReference type="ARBA" id="ARBA00023136"/>
    </source>
</evidence>
<proteinExistence type="inferred from homology"/>
<feature type="non-terminal residue" evidence="12">
    <location>
        <position position="1"/>
    </location>
</feature>
<gene>
    <name evidence="12" type="primary">Tor1aip2</name>
    <name evidence="12" type="ORF">CALWIL_R02656</name>
</gene>
<dbReference type="InterPro" id="IPR046753">
    <property type="entry name" value="TOIP1/2_C"/>
</dbReference>
<keyword evidence="3" id="KW-0597">Phosphoprotein</keyword>
<organism evidence="12 13">
    <name type="scientific">Callaeas wilsoni</name>
    <name type="common">North Island kokako</name>
    <dbReference type="NCBI Taxonomy" id="1347786"/>
    <lineage>
        <taxon>Eukaryota</taxon>
        <taxon>Metazoa</taxon>
        <taxon>Chordata</taxon>
        <taxon>Craniata</taxon>
        <taxon>Vertebrata</taxon>
        <taxon>Euteleostomi</taxon>
        <taxon>Archelosauria</taxon>
        <taxon>Archosauria</taxon>
        <taxon>Dinosauria</taxon>
        <taxon>Saurischia</taxon>
        <taxon>Theropoda</taxon>
        <taxon>Coelurosauria</taxon>
        <taxon>Aves</taxon>
        <taxon>Neognathae</taxon>
        <taxon>Neoaves</taxon>
        <taxon>Telluraves</taxon>
        <taxon>Australaves</taxon>
        <taxon>Passeriformes</taxon>
        <taxon>Corvoidea</taxon>
        <taxon>Callaeidae</taxon>
        <taxon>Callaeas</taxon>
    </lineage>
</organism>
<dbReference type="EMBL" id="VWPU01005009">
    <property type="protein sequence ID" value="NXY55759.1"/>
    <property type="molecule type" value="Genomic_DNA"/>
</dbReference>
<dbReference type="PANTHER" id="PTHR18843">
    <property type="entry name" value="TORSIN-1A-INTERACTING PROTEIN"/>
    <property type="match status" value="1"/>
</dbReference>
<dbReference type="Pfam" id="PF05609">
    <property type="entry name" value="LAP1_C"/>
    <property type="match status" value="1"/>
</dbReference>
<evidence type="ECO:0000313" key="13">
    <source>
        <dbReference type="Proteomes" id="UP000576729"/>
    </source>
</evidence>
<comment type="similarity">
    <text evidence="2">Belongs to the TOR1AIP family.</text>
</comment>
<evidence type="ECO:0000256" key="10">
    <source>
        <dbReference type="SAM" id="MobiDB-lite"/>
    </source>
</evidence>
<accession>A0A7L4KRZ9</accession>
<evidence type="ECO:0000256" key="2">
    <source>
        <dbReference type="ARBA" id="ARBA00007860"/>
    </source>
</evidence>
<evidence type="ECO:0000313" key="12">
    <source>
        <dbReference type="EMBL" id="NXY55759.1"/>
    </source>
</evidence>
<feature type="compositionally biased region" description="Basic and acidic residues" evidence="10">
    <location>
        <begin position="75"/>
        <end position="90"/>
    </location>
</feature>
<reference evidence="12 13" key="1">
    <citation type="submission" date="2019-09" db="EMBL/GenBank/DDBJ databases">
        <title>Bird 10,000 Genomes (B10K) Project - Family phase.</title>
        <authorList>
            <person name="Zhang G."/>
        </authorList>
    </citation>
    <scope>NUCLEOTIDE SEQUENCE [LARGE SCALE GENOMIC DNA]</scope>
    <source>
        <strain evidence="12">B10K-OTA-212792</strain>
        <tissue evidence="12">Blood</tissue>
    </source>
</reference>
<comment type="subcellular location">
    <subcellularLocation>
        <location evidence="9">Endomembrane system</location>
        <topology evidence="9">Single-pass membrane protein</topology>
    </subcellularLocation>
    <subcellularLocation>
        <location evidence="1">Nucleus envelope</location>
    </subcellularLocation>
</comment>
<evidence type="ECO:0000256" key="4">
    <source>
        <dbReference type="ARBA" id="ARBA00022692"/>
    </source>
</evidence>
<evidence type="ECO:0000256" key="1">
    <source>
        <dbReference type="ARBA" id="ARBA00004259"/>
    </source>
</evidence>
<dbReference type="Gene3D" id="3.40.50.12190">
    <property type="match status" value="1"/>
</dbReference>
<evidence type="ECO:0000259" key="11">
    <source>
        <dbReference type="Pfam" id="PF05609"/>
    </source>
</evidence>
<name>A0A7L4KRZ9_9CORV</name>
<evidence type="ECO:0000256" key="9">
    <source>
        <dbReference type="ARBA" id="ARBA00037847"/>
    </source>
</evidence>
<feature type="region of interest" description="Disordered" evidence="10">
    <location>
        <begin position="1"/>
        <end position="44"/>
    </location>
</feature>